<proteinExistence type="predicted"/>
<feature type="transmembrane region" description="Helical" evidence="6">
    <location>
        <begin position="314"/>
        <end position="337"/>
    </location>
</feature>
<gene>
    <name evidence="7" type="ORF">SAMN05444338_101273</name>
</gene>
<protein>
    <submittedName>
        <fullName evidence="7">Membrane protein involved in the export of O-antigen and teichoic acid</fullName>
    </submittedName>
</protein>
<reference evidence="8" key="1">
    <citation type="submission" date="2016-10" db="EMBL/GenBank/DDBJ databases">
        <authorList>
            <person name="Varghese N."/>
            <person name="Submissions S."/>
        </authorList>
    </citation>
    <scope>NUCLEOTIDE SEQUENCE [LARGE SCALE GENOMIC DNA]</scope>
    <source>
        <strain evidence="8">DSM 15718</strain>
    </source>
</reference>
<keyword evidence="4 6" id="KW-1133">Transmembrane helix</keyword>
<feature type="transmembrane region" description="Helical" evidence="6">
    <location>
        <begin position="164"/>
        <end position="181"/>
    </location>
</feature>
<evidence type="ECO:0000256" key="4">
    <source>
        <dbReference type="ARBA" id="ARBA00022989"/>
    </source>
</evidence>
<keyword evidence="8" id="KW-1185">Reference proteome</keyword>
<evidence type="ECO:0000313" key="7">
    <source>
        <dbReference type="EMBL" id="SDW11095.1"/>
    </source>
</evidence>
<accession>A0A1H2QVE0</accession>
<feature type="transmembrane region" description="Helical" evidence="6">
    <location>
        <begin position="124"/>
        <end position="144"/>
    </location>
</feature>
<dbReference type="Proteomes" id="UP000198569">
    <property type="component" value="Unassembled WGS sequence"/>
</dbReference>
<dbReference type="STRING" id="229203.SAMN05444338_101273"/>
<evidence type="ECO:0000313" key="8">
    <source>
        <dbReference type="Proteomes" id="UP000198569"/>
    </source>
</evidence>
<feature type="transmembrane region" description="Helical" evidence="6">
    <location>
        <begin position="380"/>
        <end position="399"/>
    </location>
</feature>
<dbReference type="InterPro" id="IPR050833">
    <property type="entry name" value="Poly_Biosynth_Transport"/>
</dbReference>
<keyword evidence="3 6" id="KW-0812">Transmembrane</keyword>
<feature type="transmembrane region" description="Helical" evidence="6">
    <location>
        <begin position="405"/>
        <end position="424"/>
    </location>
</feature>
<evidence type="ECO:0000256" key="5">
    <source>
        <dbReference type="ARBA" id="ARBA00023136"/>
    </source>
</evidence>
<evidence type="ECO:0000256" key="3">
    <source>
        <dbReference type="ARBA" id="ARBA00022692"/>
    </source>
</evidence>
<feature type="transmembrane region" description="Helical" evidence="6">
    <location>
        <begin position="93"/>
        <end position="112"/>
    </location>
</feature>
<dbReference type="InterPro" id="IPR002528">
    <property type="entry name" value="MATE_fam"/>
</dbReference>
<dbReference type="RefSeq" id="WP_091428730.1">
    <property type="nucleotide sequence ID" value="NZ_FNMV01000001.1"/>
</dbReference>
<evidence type="ECO:0000256" key="1">
    <source>
        <dbReference type="ARBA" id="ARBA00004651"/>
    </source>
</evidence>
<dbReference type="PANTHER" id="PTHR30250:SF11">
    <property type="entry name" value="O-ANTIGEN TRANSPORTER-RELATED"/>
    <property type="match status" value="1"/>
</dbReference>
<dbReference type="GO" id="GO:0015297">
    <property type="term" value="F:antiporter activity"/>
    <property type="evidence" value="ECO:0007669"/>
    <property type="project" value="InterPro"/>
</dbReference>
<dbReference type="Pfam" id="PF01554">
    <property type="entry name" value="MatE"/>
    <property type="match status" value="1"/>
</dbReference>
<feature type="transmembrane region" description="Helical" evidence="6">
    <location>
        <begin position="50"/>
        <end position="73"/>
    </location>
</feature>
<keyword evidence="5 6" id="KW-0472">Membrane</keyword>
<sequence length="434" mass="49614">MGFNKIKKNPIVLQSFTTMFLRIIGVITLFGFSLFLTHNYDPKIIGQFDFIRMVLLVLSSICVLGTDQSILYFTGILKSSNETEKLRAIYKKIAVLIFALSMLVLIVFLIIGQNRINVFFNQKGTYLLIYKAIIALFFYCITLFNTETIRALDKIYTAELFRNTFKYVSVIIGAVVLFYIHEESYLVDTFLVGFVALSIITTIIVFRLFEKQKNDSVLVDDTDRFNYSFIAHKSYPMAISNLAIFLMMTFDVVFLKKFKGDETVAYYSIVMKLVSVLFMINNSVYISVSLKIAQLYTEKNHRELVKVLRESARIIVMLTLAVVITVCLFSEDILYFFGENYIEGKQALLILMVGQLLASFFGVAAIYLNMTGRQSIFQVILIFAVLLNLVLNIILIPMYSMTGAAIAFVASLLFWNIITAIIIYKKDKVVVLFH</sequence>
<feature type="transmembrane region" description="Helical" evidence="6">
    <location>
        <begin position="187"/>
        <end position="209"/>
    </location>
</feature>
<dbReference type="AlphaFoldDB" id="A0A1H2QVE0"/>
<feature type="transmembrane region" description="Helical" evidence="6">
    <location>
        <begin position="266"/>
        <end position="293"/>
    </location>
</feature>
<dbReference type="GO" id="GO:0005886">
    <property type="term" value="C:plasma membrane"/>
    <property type="evidence" value="ECO:0007669"/>
    <property type="project" value="UniProtKB-SubCell"/>
</dbReference>
<dbReference type="GO" id="GO:0042910">
    <property type="term" value="F:xenobiotic transmembrane transporter activity"/>
    <property type="evidence" value="ECO:0007669"/>
    <property type="project" value="InterPro"/>
</dbReference>
<organism evidence="7 8">
    <name type="scientific">Flavobacterium degerlachei</name>
    <dbReference type="NCBI Taxonomy" id="229203"/>
    <lineage>
        <taxon>Bacteria</taxon>
        <taxon>Pseudomonadati</taxon>
        <taxon>Bacteroidota</taxon>
        <taxon>Flavobacteriia</taxon>
        <taxon>Flavobacteriales</taxon>
        <taxon>Flavobacteriaceae</taxon>
        <taxon>Flavobacterium</taxon>
    </lineage>
</organism>
<dbReference type="EMBL" id="FNMV01000001">
    <property type="protein sequence ID" value="SDW11095.1"/>
    <property type="molecule type" value="Genomic_DNA"/>
</dbReference>
<dbReference type="PANTHER" id="PTHR30250">
    <property type="entry name" value="PST FAMILY PREDICTED COLANIC ACID TRANSPORTER"/>
    <property type="match status" value="1"/>
</dbReference>
<evidence type="ECO:0000256" key="6">
    <source>
        <dbReference type="SAM" id="Phobius"/>
    </source>
</evidence>
<feature type="transmembrane region" description="Helical" evidence="6">
    <location>
        <begin position="349"/>
        <end position="368"/>
    </location>
</feature>
<keyword evidence="2" id="KW-1003">Cell membrane</keyword>
<dbReference type="OrthoDB" id="824226at2"/>
<comment type="subcellular location">
    <subcellularLocation>
        <location evidence="1">Cell membrane</location>
        <topology evidence="1">Multi-pass membrane protein</topology>
    </subcellularLocation>
</comment>
<feature type="transmembrane region" description="Helical" evidence="6">
    <location>
        <begin position="20"/>
        <end position="38"/>
    </location>
</feature>
<evidence type="ECO:0000256" key="2">
    <source>
        <dbReference type="ARBA" id="ARBA00022475"/>
    </source>
</evidence>
<feature type="transmembrane region" description="Helical" evidence="6">
    <location>
        <begin position="234"/>
        <end position="254"/>
    </location>
</feature>
<name>A0A1H2QVE0_9FLAO</name>